<organism evidence="4 5">
    <name type="scientific">Pseudomarimonas arenosa</name>
    <dbReference type="NCBI Taxonomy" id="2774145"/>
    <lineage>
        <taxon>Bacteria</taxon>
        <taxon>Pseudomonadati</taxon>
        <taxon>Pseudomonadota</taxon>
        <taxon>Gammaproteobacteria</taxon>
        <taxon>Lysobacterales</taxon>
        <taxon>Lysobacteraceae</taxon>
        <taxon>Pseudomarimonas</taxon>
    </lineage>
</organism>
<dbReference type="Gene3D" id="1.10.287.470">
    <property type="entry name" value="Helix hairpin bin"/>
    <property type="match status" value="1"/>
</dbReference>
<dbReference type="InterPro" id="IPR006143">
    <property type="entry name" value="RND_pump_MFP"/>
</dbReference>
<dbReference type="NCBIfam" id="TIGR01730">
    <property type="entry name" value="RND_mfp"/>
    <property type="match status" value="1"/>
</dbReference>
<comment type="similarity">
    <text evidence="1">Belongs to the membrane fusion protein (MFP) (TC 8.A.1) family.</text>
</comment>
<dbReference type="PANTHER" id="PTHR30469:SF15">
    <property type="entry name" value="HLYD FAMILY OF SECRETION PROTEINS"/>
    <property type="match status" value="1"/>
</dbReference>
<dbReference type="Pfam" id="PF25989">
    <property type="entry name" value="YknX_C"/>
    <property type="match status" value="1"/>
</dbReference>
<dbReference type="Gene3D" id="2.40.50.100">
    <property type="match status" value="1"/>
</dbReference>
<proteinExistence type="inferred from homology"/>
<evidence type="ECO:0000256" key="2">
    <source>
        <dbReference type="SAM" id="MobiDB-lite"/>
    </source>
</evidence>
<dbReference type="InterPro" id="IPR058637">
    <property type="entry name" value="YknX-like_C"/>
</dbReference>
<dbReference type="RefSeq" id="WP_192027511.1">
    <property type="nucleotide sequence ID" value="NZ_JACYTR010000001.1"/>
</dbReference>
<feature type="compositionally biased region" description="Low complexity" evidence="2">
    <location>
        <begin position="109"/>
        <end position="130"/>
    </location>
</feature>
<dbReference type="GO" id="GO:1990281">
    <property type="term" value="C:efflux pump complex"/>
    <property type="evidence" value="ECO:0007669"/>
    <property type="project" value="TreeGrafter"/>
</dbReference>
<comment type="caution">
    <text evidence="4">The sequence shown here is derived from an EMBL/GenBank/DDBJ whole genome shotgun (WGS) entry which is preliminary data.</text>
</comment>
<reference evidence="4 5" key="1">
    <citation type="submission" date="2020-09" db="EMBL/GenBank/DDBJ databases">
        <title>Pseudoxanthomonas sp. CAU 1598 isolated from sand of Yaerae Beach.</title>
        <authorList>
            <person name="Kim W."/>
        </authorList>
    </citation>
    <scope>NUCLEOTIDE SEQUENCE [LARGE SCALE GENOMIC DNA]</scope>
    <source>
        <strain evidence="4 5">CAU 1598</strain>
    </source>
</reference>
<feature type="compositionally biased region" description="Basic and acidic residues" evidence="2">
    <location>
        <begin position="131"/>
        <end position="140"/>
    </location>
</feature>
<feature type="region of interest" description="Disordered" evidence="2">
    <location>
        <begin position="109"/>
        <end position="143"/>
    </location>
</feature>
<evidence type="ECO:0000313" key="4">
    <source>
        <dbReference type="EMBL" id="MBD8524162.1"/>
    </source>
</evidence>
<dbReference type="EMBL" id="JACYTR010000001">
    <property type="protein sequence ID" value="MBD8524162.1"/>
    <property type="molecule type" value="Genomic_DNA"/>
</dbReference>
<keyword evidence="5" id="KW-1185">Reference proteome</keyword>
<dbReference type="PANTHER" id="PTHR30469">
    <property type="entry name" value="MULTIDRUG RESISTANCE PROTEIN MDTA"/>
    <property type="match status" value="1"/>
</dbReference>
<sequence>MTHKGRWLIAIVVVALIVLAAWPQSRPVDSAQVQIGTVRATVEAEARTRLRDRYLISSPVHGLAQRLQYEPGAVVHAGQVVLSIAPSPSSALDPRSRAEAEARLAAAQAERQSAEASATAADSAARQAQSDARRAQRLAERGLQAAAPTEQALRLAELRRAEAASARYAVAAADEQVRLAEAALGSFSAEGSEPIELRSPIDGVLLRRHYESEMAVAPGTPLIEVGDPTSLEVEVDVLSADAVRLRESMPVELLRWGEPQSLSGQVRRIEPAAFTKISALGVEEQRVWVRVSLDDPIERWQRLGDAYRLTARFLLDQAQDAVRVPASALFRAETGWQAFRIKGGRARLTEVEVGLIGEGWAEIRTGLSVGEPVILHPERELSDGERVD</sequence>
<dbReference type="Gene3D" id="2.40.420.20">
    <property type="match status" value="1"/>
</dbReference>
<dbReference type="Gene3D" id="2.40.30.170">
    <property type="match status" value="1"/>
</dbReference>
<name>A0AAW3ZGM1_9GAMM</name>
<dbReference type="Proteomes" id="UP000613768">
    <property type="component" value="Unassembled WGS sequence"/>
</dbReference>
<accession>A0AAW3ZGM1</accession>
<protein>
    <submittedName>
        <fullName evidence="4">Efflux RND transporter periplasmic adaptor subunit</fullName>
    </submittedName>
</protein>
<evidence type="ECO:0000256" key="1">
    <source>
        <dbReference type="ARBA" id="ARBA00009477"/>
    </source>
</evidence>
<dbReference type="AlphaFoldDB" id="A0AAW3ZGM1"/>
<dbReference type="GO" id="GO:0015562">
    <property type="term" value="F:efflux transmembrane transporter activity"/>
    <property type="evidence" value="ECO:0007669"/>
    <property type="project" value="TreeGrafter"/>
</dbReference>
<feature type="domain" description="YknX-like C-terminal permuted SH3-like" evidence="3">
    <location>
        <begin position="322"/>
        <end position="387"/>
    </location>
</feature>
<evidence type="ECO:0000259" key="3">
    <source>
        <dbReference type="Pfam" id="PF25989"/>
    </source>
</evidence>
<evidence type="ECO:0000313" key="5">
    <source>
        <dbReference type="Proteomes" id="UP000613768"/>
    </source>
</evidence>
<gene>
    <name evidence="4" type="ORF">IFO71_00255</name>
</gene>